<evidence type="ECO:0000259" key="6">
    <source>
        <dbReference type="PROSITE" id="PS00486"/>
    </source>
</evidence>
<evidence type="ECO:0000256" key="2">
    <source>
        <dbReference type="ARBA" id="ARBA00022741"/>
    </source>
</evidence>
<dbReference type="PROSITE" id="PS00486">
    <property type="entry name" value="DNA_MISMATCH_REPAIR_2"/>
    <property type="match status" value="1"/>
</dbReference>
<dbReference type="PANTHER" id="PTHR11361">
    <property type="entry name" value="DNA MISMATCH REPAIR PROTEIN MUTS FAMILY MEMBER"/>
    <property type="match status" value="1"/>
</dbReference>
<keyword evidence="4" id="KW-0238">DNA-binding</keyword>
<dbReference type="Gene3D" id="3.40.50.300">
    <property type="entry name" value="P-loop containing nucleotide triphosphate hydrolases"/>
    <property type="match status" value="1"/>
</dbReference>
<feature type="domain" description="DNA mismatch repair proteins mutS family" evidence="6">
    <location>
        <begin position="728"/>
        <end position="744"/>
    </location>
</feature>
<dbReference type="SMART" id="SM00533">
    <property type="entry name" value="MUTSd"/>
    <property type="match status" value="1"/>
</dbReference>
<evidence type="ECO:0000256" key="4">
    <source>
        <dbReference type="ARBA" id="ARBA00023125"/>
    </source>
</evidence>
<dbReference type="Pfam" id="PF00488">
    <property type="entry name" value="MutS_V"/>
    <property type="match status" value="1"/>
</dbReference>
<keyword evidence="3" id="KW-0067">ATP-binding</keyword>
<evidence type="ECO:0000256" key="5">
    <source>
        <dbReference type="SAM" id="MobiDB-lite"/>
    </source>
</evidence>
<dbReference type="GO" id="GO:0005524">
    <property type="term" value="F:ATP binding"/>
    <property type="evidence" value="ECO:0007669"/>
    <property type="project" value="UniProtKB-KW"/>
</dbReference>
<dbReference type="OrthoDB" id="29596at2759"/>
<organism evidence="7 8">
    <name type="scientific">Acaromyces ingoldii</name>
    <dbReference type="NCBI Taxonomy" id="215250"/>
    <lineage>
        <taxon>Eukaryota</taxon>
        <taxon>Fungi</taxon>
        <taxon>Dikarya</taxon>
        <taxon>Basidiomycota</taxon>
        <taxon>Ustilaginomycotina</taxon>
        <taxon>Exobasidiomycetes</taxon>
        <taxon>Exobasidiales</taxon>
        <taxon>Cryptobasidiaceae</taxon>
        <taxon>Acaromyces</taxon>
    </lineage>
</organism>
<dbReference type="Gene3D" id="1.10.1420.10">
    <property type="match status" value="1"/>
</dbReference>
<dbReference type="Proteomes" id="UP000245768">
    <property type="component" value="Unassembled WGS sequence"/>
</dbReference>
<dbReference type="SUPFAM" id="SSF48334">
    <property type="entry name" value="DNA repair protein MutS, domain III"/>
    <property type="match status" value="1"/>
</dbReference>
<dbReference type="GO" id="GO:0051026">
    <property type="term" value="P:chiasma assembly"/>
    <property type="evidence" value="ECO:0007669"/>
    <property type="project" value="TreeGrafter"/>
</dbReference>
<sequence length="912" mass="102198">MPADRRARHFRPATSSTVGEESLAASVLLTNEEKVTTENIRVVMAIQANHRGMGCAVYQAETHRLLLLQDSPAPESSSTHHTFLGVHPDSSPDPDQEQKRCSADRDFISSLIGQLHPDLVFTNENCPLPTLDSIKSQLSQLERHTTLELRTSSEFDHKSGVERLRTFHPTDAEMVTIDTMHMSVAASSCLIGEMQKRSAMAGKGAYDSDEESNDPDDEGDDAFVHFAVFAIDTLTLDEYMFVDIDTRAALGIFEEQKHATMHSSKRKEGLSILSLLNRTHTPLGSFLLRRWLMFPSMSIPTIEARLDAVEAFVSHREQAVEIVKTLKGVRNVPHILAKLSTGSRNDVNKWKAVSKFISKAQLARGQVVQFQALQLQSIELAIVKKVKDSVRATELEELRGELEKSVNWEDSKSERRICIAYGVNSELDELKETYANLPLTLATLAREMKARLTDFVDESERINLAYFPQIGYLHQWVHRPGFSEAYYVERGKALGWKHHFALDRASFFKSEHCFDVDRHLGDIHEMIQGMEVEIAYVLLQKILAKAKILVEAADAIAELDCLLAFSFSAIELDYRRPTVVERPILDIIAGRHPLQEQCVENFVANDTWIVGGRGLMQKSETLTHKDEIGNGDQRANEVQMEDDDEGRSVLIITGANACGKSVFLKQNALIAVMAQIGSFVPAFSATVGLVDKILTRIQARESITSQRSSFYLDSIQLSHALRHFTLRSLLILDEVGKGTSSSDGAALFAATIKHLLLRAPHTPRTMTTTHFFQVIHPSFLDPDWPVLYGHFDVRPQDNGELVFLYKLKPGCQLHSFACVVCGMCGVDRSTVRRAKYVSEACRSHNLGLLRREIAEMQHEEQQNVHPASKDEMLCKEVAVRRFVSVDFASIDAHDSEALGRMLDEILSDPQDS</sequence>
<evidence type="ECO:0000256" key="3">
    <source>
        <dbReference type="ARBA" id="ARBA00022840"/>
    </source>
</evidence>
<proteinExistence type="inferred from homology"/>
<reference evidence="7 8" key="1">
    <citation type="journal article" date="2018" name="Mol. Biol. Evol.">
        <title>Broad Genomic Sampling Reveals a Smut Pathogenic Ancestry of the Fungal Clade Ustilaginomycotina.</title>
        <authorList>
            <person name="Kijpornyongpan T."/>
            <person name="Mondo S.J."/>
            <person name="Barry K."/>
            <person name="Sandor L."/>
            <person name="Lee J."/>
            <person name="Lipzen A."/>
            <person name="Pangilinan J."/>
            <person name="LaButti K."/>
            <person name="Hainaut M."/>
            <person name="Henrissat B."/>
            <person name="Grigoriev I.V."/>
            <person name="Spatafora J.W."/>
            <person name="Aime M.C."/>
        </authorList>
    </citation>
    <scope>NUCLEOTIDE SEQUENCE [LARGE SCALE GENOMIC DNA]</scope>
    <source>
        <strain evidence="7 8">MCA 4198</strain>
    </source>
</reference>
<protein>
    <recommendedName>
        <fullName evidence="6">DNA mismatch repair proteins mutS family domain-containing protein</fullName>
    </recommendedName>
</protein>
<dbReference type="GeneID" id="37047090"/>
<dbReference type="InterPro" id="IPR045076">
    <property type="entry name" value="MutS"/>
</dbReference>
<dbReference type="InterPro" id="IPR000432">
    <property type="entry name" value="DNA_mismatch_repair_MutS_C"/>
</dbReference>
<dbReference type="InParanoid" id="A0A316YN72"/>
<dbReference type="InterPro" id="IPR027417">
    <property type="entry name" value="P-loop_NTPase"/>
</dbReference>
<feature type="region of interest" description="Disordered" evidence="5">
    <location>
        <begin position="71"/>
        <end position="100"/>
    </location>
</feature>
<dbReference type="InterPro" id="IPR036187">
    <property type="entry name" value="DNA_mismatch_repair_MutS_sf"/>
</dbReference>
<evidence type="ECO:0000313" key="7">
    <source>
        <dbReference type="EMBL" id="PWN89513.1"/>
    </source>
</evidence>
<dbReference type="GO" id="GO:0140664">
    <property type="term" value="F:ATP-dependent DNA damage sensor activity"/>
    <property type="evidence" value="ECO:0007669"/>
    <property type="project" value="InterPro"/>
</dbReference>
<keyword evidence="8" id="KW-1185">Reference proteome</keyword>
<dbReference type="SMART" id="SM00534">
    <property type="entry name" value="MUTSac"/>
    <property type="match status" value="1"/>
</dbReference>
<dbReference type="EMBL" id="KZ819637">
    <property type="protein sequence ID" value="PWN89513.1"/>
    <property type="molecule type" value="Genomic_DNA"/>
</dbReference>
<dbReference type="RefSeq" id="XP_025376711.1">
    <property type="nucleotide sequence ID" value="XM_025525174.1"/>
</dbReference>
<name>A0A316YN72_9BASI</name>
<dbReference type="GO" id="GO:0006298">
    <property type="term" value="P:mismatch repair"/>
    <property type="evidence" value="ECO:0007669"/>
    <property type="project" value="InterPro"/>
</dbReference>
<dbReference type="STRING" id="215250.A0A316YN72"/>
<accession>A0A316YN72</accession>
<evidence type="ECO:0000313" key="8">
    <source>
        <dbReference type="Proteomes" id="UP000245768"/>
    </source>
</evidence>
<dbReference type="Pfam" id="PF05192">
    <property type="entry name" value="MutS_III"/>
    <property type="match status" value="1"/>
</dbReference>
<evidence type="ECO:0000256" key="1">
    <source>
        <dbReference type="ARBA" id="ARBA00006271"/>
    </source>
</evidence>
<dbReference type="InterPro" id="IPR007696">
    <property type="entry name" value="DNA_mismatch_repair_MutS_core"/>
</dbReference>
<dbReference type="GO" id="GO:0005634">
    <property type="term" value="C:nucleus"/>
    <property type="evidence" value="ECO:0007669"/>
    <property type="project" value="TreeGrafter"/>
</dbReference>
<gene>
    <name evidence="7" type="ORF">FA10DRAFT_302837</name>
</gene>
<dbReference type="PANTHER" id="PTHR11361:SF20">
    <property type="entry name" value="MUTS PROTEIN HOMOLOG 5"/>
    <property type="match status" value="1"/>
</dbReference>
<dbReference type="GO" id="GO:0030983">
    <property type="term" value="F:mismatched DNA binding"/>
    <property type="evidence" value="ECO:0007669"/>
    <property type="project" value="InterPro"/>
</dbReference>
<keyword evidence="2" id="KW-0547">Nucleotide-binding</keyword>
<dbReference type="AlphaFoldDB" id="A0A316YN72"/>
<comment type="similarity">
    <text evidence="1">Belongs to the DNA mismatch repair MutS family.</text>
</comment>
<dbReference type="SUPFAM" id="SSF52540">
    <property type="entry name" value="P-loop containing nucleoside triphosphate hydrolases"/>
    <property type="match status" value="1"/>
</dbReference>